<organism evidence="2">
    <name type="scientific">Arundo donax</name>
    <name type="common">Giant reed</name>
    <name type="synonym">Donax arundinaceus</name>
    <dbReference type="NCBI Taxonomy" id="35708"/>
    <lineage>
        <taxon>Eukaryota</taxon>
        <taxon>Viridiplantae</taxon>
        <taxon>Streptophyta</taxon>
        <taxon>Embryophyta</taxon>
        <taxon>Tracheophyta</taxon>
        <taxon>Spermatophyta</taxon>
        <taxon>Magnoliopsida</taxon>
        <taxon>Liliopsida</taxon>
        <taxon>Poales</taxon>
        <taxon>Poaceae</taxon>
        <taxon>PACMAD clade</taxon>
        <taxon>Arundinoideae</taxon>
        <taxon>Arundineae</taxon>
        <taxon>Arundo</taxon>
    </lineage>
</organism>
<evidence type="ECO:0000313" key="2">
    <source>
        <dbReference type="EMBL" id="JAE38441.1"/>
    </source>
</evidence>
<accession>A0A0A9HU64</accession>
<dbReference type="AlphaFoldDB" id="A0A0A9HU64"/>
<keyword evidence="1" id="KW-0812">Transmembrane</keyword>
<proteinExistence type="predicted"/>
<dbReference type="EMBL" id="GBRH01159455">
    <property type="protein sequence ID" value="JAE38441.1"/>
    <property type="molecule type" value="Transcribed_RNA"/>
</dbReference>
<keyword evidence="1" id="KW-1133">Transmembrane helix</keyword>
<keyword evidence="1" id="KW-0472">Membrane</keyword>
<protein>
    <submittedName>
        <fullName evidence="2">Uncharacterized protein</fullName>
    </submittedName>
</protein>
<reference evidence="2" key="2">
    <citation type="journal article" date="2015" name="Data Brief">
        <title>Shoot transcriptome of the giant reed, Arundo donax.</title>
        <authorList>
            <person name="Barrero R.A."/>
            <person name="Guerrero F.D."/>
            <person name="Moolhuijzen P."/>
            <person name="Goolsby J.A."/>
            <person name="Tidwell J."/>
            <person name="Bellgard S.E."/>
            <person name="Bellgard M.I."/>
        </authorList>
    </citation>
    <scope>NUCLEOTIDE SEQUENCE</scope>
    <source>
        <tissue evidence="2">Shoot tissue taken approximately 20 cm above the soil surface</tissue>
    </source>
</reference>
<evidence type="ECO:0000256" key="1">
    <source>
        <dbReference type="SAM" id="Phobius"/>
    </source>
</evidence>
<sequence length="83" mass="9611">MPVAKLLFSSRRGKGLLWLVVVLHISLIFLLSSTFKQSESCLFLPFLCLFSDVLRYTLKILRLFSDVLASNRMICPVFFCFLF</sequence>
<reference evidence="2" key="1">
    <citation type="submission" date="2014-09" db="EMBL/GenBank/DDBJ databases">
        <authorList>
            <person name="Magalhaes I.L.F."/>
            <person name="Oliveira U."/>
            <person name="Santos F.R."/>
            <person name="Vidigal T.H.D.A."/>
            <person name="Brescovit A.D."/>
            <person name="Santos A.J."/>
        </authorList>
    </citation>
    <scope>NUCLEOTIDE SEQUENCE</scope>
    <source>
        <tissue evidence="2">Shoot tissue taken approximately 20 cm above the soil surface</tissue>
    </source>
</reference>
<name>A0A0A9HU64_ARUDO</name>
<feature type="transmembrane region" description="Helical" evidence="1">
    <location>
        <begin position="15"/>
        <end position="35"/>
    </location>
</feature>